<organism evidence="7 8">
    <name type="scientific">Iris pallida</name>
    <name type="common">Sweet iris</name>
    <dbReference type="NCBI Taxonomy" id="29817"/>
    <lineage>
        <taxon>Eukaryota</taxon>
        <taxon>Viridiplantae</taxon>
        <taxon>Streptophyta</taxon>
        <taxon>Embryophyta</taxon>
        <taxon>Tracheophyta</taxon>
        <taxon>Spermatophyta</taxon>
        <taxon>Magnoliopsida</taxon>
        <taxon>Liliopsida</taxon>
        <taxon>Asparagales</taxon>
        <taxon>Iridaceae</taxon>
        <taxon>Iridoideae</taxon>
        <taxon>Irideae</taxon>
        <taxon>Iris</taxon>
    </lineage>
</organism>
<comment type="caution">
    <text evidence="7">The sequence shown here is derived from an EMBL/GenBank/DDBJ whole genome shotgun (WGS) entry which is preliminary data.</text>
</comment>
<reference evidence="7" key="2">
    <citation type="submission" date="2023-04" db="EMBL/GenBank/DDBJ databases">
        <authorList>
            <person name="Bruccoleri R.E."/>
            <person name="Oakeley E.J."/>
            <person name="Faust A.-M."/>
            <person name="Dessus-Babus S."/>
            <person name="Altorfer M."/>
            <person name="Burckhardt D."/>
            <person name="Oertli M."/>
            <person name="Naumann U."/>
            <person name="Petersen F."/>
            <person name="Wong J."/>
        </authorList>
    </citation>
    <scope>NUCLEOTIDE SEQUENCE</scope>
    <source>
        <strain evidence="7">GSM-AAB239-AS_SAM_17_03QT</strain>
        <tissue evidence="7">Leaf</tissue>
    </source>
</reference>
<dbReference type="GO" id="GO:0071949">
    <property type="term" value="F:FAD binding"/>
    <property type="evidence" value="ECO:0007669"/>
    <property type="project" value="TreeGrafter"/>
</dbReference>
<dbReference type="EC" id="1.5.5.2" evidence="2 5"/>
<comment type="similarity">
    <text evidence="1 5">Belongs to the proline oxidase family.</text>
</comment>
<gene>
    <name evidence="7" type="ORF">M6B38_268640</name>
</gene>
<dbReference type="GO" id="GO:0005739">
    <property type="term" value="C:mitochondrion"/>
    <property type="evidence" value="ECO:0007669"/>
    <property type="project" value="TreeGrafter"/>
</dbReference>
<protein>
    <recommendedName>
        <fullName evidence="2 5">Proline dehydrogenase</fullName>
        <ecNumber evidence="2 5">1.5.5.2</ecNumber>
    </recommendedName>
</protein>
<evidence type="ECO:0000256" key="4">
    <source>
        <dbReference type="ARBA" id="ARBA00023062"/>
    </source>
</evidence>
<dbReference type="PANTHER" id="PTHR13914">
    <property type="entry name" value="PROLINE OXIDASE"/>
    <property type="match status" value="1"/>
</dbReference>
<keyword evidence="5" id="KW-0274">FAD</keyword>
<evidence type="ECO:0000313" key="7">
    <source>
        <dbReference type="EMBL" id="KAJ6849878.1"/>
    </source>
</evidence>
<sequence length="491" mass="53234">MASSAIARILSPSLRPSSFLITRHLSTLASPTPIATLPGPTSPSPPVVGGGLDLSDTERLFSRTRTTHLLRSLSILHAISVDPLVDAGMKVMRSSAVMESRALRAAVVGALKRTVYPHFCAGEGAAEAAATVRELSGRGLKGILDYGSEDAEEGEACDRNLKGFLGMVEMAASPAVPESAVSFACVKITAICPISLLERMSDLLRWEKKDPSFRLPWKSHSMPLLSQSSPLYQTPSTPTPLTEAEEHDLRLALQRLRTLCERCAEINLPILIDAEYTSVQPAIDYFTYSAALEFNRGDDPLVFGTIQAYLQDAKERLVQAVDAAEGEGIRFGFKLVRGAYMTRETELATSLGVASPIHRSIQHTHACYDDCASFMLEKVSRGSGSLVLATHNLESGKAAAAKAEELGIGKRNQKLQFSQLMGMADGLSLGLRNAGFQVSKYLPFGPVDQVIPYLLRRAEENRGLLSASSHDKELIRKELRRRMKTAVLGVA</sequence>
<dbReference type="SUPFAM" id="SSF51730">
    <property type="entry name" value="FAD-linked oxidoreductase"/>
    <property type="match status" value="1"/>
</dbReference>
<dbReference type="Pfam" id="PF01619">
    <property type="entry name" value="Pro_dh"/>
    <property type="match status" value="1"/>
</dbReference>
<dbReference type="Gene3D" id="3.20.20.220">
    <property type="match status" value="1"/>
</dbReference>
<evidence type="ECO:0000259" key="6">
    <source>
        <dbReference type="Pfam" id="PF01619"/>
    </source>
</evidence>
<keyword evidence="3 5" id="KW-0560">Oxidoreductase</keyword>
<evidence type="ECO:0000256" key="1">
    <source>
        <dbReference type="ARBA" id="ARBA00005869"/>
    </source>
</evidence>
<dbReference type="InterPro" id="IPR029041">
    <property type="entry name" value="FAD-linked_oxidoreductase-like"/>
</dbReference>
<comment type="cofactor">
    <cofactor evidence="5">
        <name>FAD</name>
        <dbReference type="ChEBI" id="CHEBI:57692"/>
    </cofactor>
</comment>
<dbReference type="InterPro" id="IPR002872">
    <property type="entry name" value="Proline_DH_dom"/>
</dbReference>
<dbReference type="AlphaFoldDB" id="A0AAX6IA18"/>
<keyword evidence="4 5" id="KW-0642">Proline metabolism</keyword>
<feature type="domain" description="Proline dehydrogenase" evidence="6">
    <location>
        <begin position="130"/>
        <end position="467"/>
    </location>
</feature>
<reference evidence="7" key="1">
    <citation type="journal article" date="2023" name="GigaByte">
        <title>Genome assembly of the bearded iris, Iris pallida Lam.</title>
        <authorList>
            <person name="Bruccoleri R.E."/>
            <person name="Oakeley E.J."/>
            <person name="Faust A.M.E."/>
            <person name="Altorfer M."/>
            <person name="Dessus-Babus S."/>
            <person name="Burckhardt D."/>
            <person name="Oertli M."/>
            <person name="Naumann U."/>
            <person name="Petersen F."/>
            <person name="Wong J."/>
        </authorList>
    </citation>
    <scope>NUCLEOTIDE SEQUENCE</scope>
    <source>
        <strain evidence="7">GSM-AAB239-AS_SAM_17_03QT</strain>
    </source>
</reference>
<dbReference type="PANTHER" id="PTHR13914:SF0">
    <property type="entry name" value="PROLINE DEHYDROGENASE 1, MITOCHONDRIAL"/>
    <property type="match status" value="1"/>
</dbReference>
<proteinExistence type="inferred from homology"/>
<keyword evidence="8" id="KW-1185">Reference proteome</keyword>
<accession>A0AAX6IA18</accession>
<comment type="catalytic activity">
    <reaction evidence="5">
        <text>L-proline + a quinone = (S)-1-pyrroline-5-carboxylate + a quinol + H(+)</text>
        <dbReference type="Rhea" id="RHEA:23784"/>
        <dbReference type="ChEBI" id="CHEBI:15378"/>
        <dbReference type="ChEBI" id="CHEBI:17388"/>
        <dbReference type="ChEBI" id="CHEBI:24646"/>
        <dbReference type="ChEBI" id="CHEBI:60039"/>
        <dbReference type="ChEBI" id="CHEBI:132124"/>
        <dbReference type="EC" id="1.5.5.2"/>
    </reaction>
</comment>
<evidence type="ECO:0000256" key="2">
    <source>
        <dbReference type="ARBA" id="ARBA00012695"/>
    </source>
</evidence>
<dbReference type="EMBL" id="JANAVB010003398">
    <property type="protein sequence ID" value="KAJ6849878.1"/>
    <property type="molecule type" value="Genomic_DNA"/>
</dbReference>
<name>A0AAX6IA18_IRIPA</name>
<evidence type="ECO:0000256" key="3">
    <source>
        <dbReference type="ARBA" id="ARBA00023002"/>
    </source>
</evidence>
<dbReference type="GO" id="GO:0004657">
    <property type="term" value="F:proline dehydrogenase activity"/>
    <property type="evidence" value="ECO:0007669"/>
    <property type="project" value="UniProtKB-EC"/>
</dbReference>
<keyword evidence="5" id="KW-0285">Flavoprotein</keyword>
<dbReference type="Proteomes" id="UP001140949">
    <property type="component" value="Unassembled WGS sequence"/>
</dbReference>
<comment type="function">
    <text evidence="5">Converts proline to delta-1-pyrroline-5-carboxylate.</text>
</comment>
<evidence type="ECO:0000313" key="8">
    <source>
        <dbReference type="Proteomes" id="UP001140949"/>
    </source>
</evidence>
<dbReference type="GO" id="GO:0010133">
    <property type="term" value="P:L-proline catabolic process to L-glutamate"/>
    <property type="evidence" value="ECO:0007669"/>
    <property type="project" value="TreeGrafter"/>
</dbReference>
<evidence type="ECO:0000256" key="5">
    <source>
        <dbReference type="RuleBase" id="RU364054"/>
    </source>
</evidence>
<dbReference type="InterPro" id="IPR015659">
    <property type="entry name" value="Proline_oxidase"/>
</dbReference>